<keyword evidence="2 4" id="KW-0328">Glycosyltransferase</keyword>
<comment type="similarity">
    <text evidence="1 4">Belongs to the UDP-glycosyltransferase family.</text>
</comment>
<dbReference type="OrthoDB" id="5835829at2759"/>
<keyword evidence="3 4" id="KW-0808">Transferase</keyword>
<organism evidence="6 7">
    <name type="scientific">Punica granatum</name>
    <name type="common">Pomegranate</name>
    <dbReference type="NCBI Taxonomy" id="22663"/>
    <lineage>
        <taxon>Eukaryota</taxon>
        <taxon>Viridiplantae</taxon>
        <taxon>Streptophyta</taxon>
        <taxon>Embryophyta</taxon>
        <taxon>Tracheophyta</taxon>
        <taxon>Spermatophyta</taxon>
        <taxon>Magnoliopsida</taxon>
        <taxon>eudicotyledons</taxon>
        <taxon>Gunneridae</taxon>
        <taxon>Pentapetalae</taxon>
        <taxon>rosids</taxon>
        <taxon>malvids</taxon>
        <taxon>Myrtales</taxon>
        <taxon>Lythraceae</taxon>
        <taxon>Punica</taxon>
    </lineage>
</organism>
<dbReference type="SUPFAM" id="SSF53756">
    <property type="entry name" value="UDP-Glycosyltransferase/glycogen phosphorylase"/>
    <property type="match status" value="1"/>
</dbReference>
<dbReference type="AlphaFoldDB" id="A0A218XWQ3"/>
<reference evidence="9" key="4">
    <citation type="submission" date="2025-04" db="UniProtKB">
        <authorList>
            <consortium name="RefSeq"/>
        </authorList>
    </citation>
    <scope>IDENTIFICATION</scope>
    <source>
        <tissue evidence="9">Leaf</tissue>
    </source>
</reference>
<dbReference type="Proteomes" id="UP000197138">
    <property type="component" value="Unassembled WGS sequence"/>
</dbReference>
<dbReference type="EMBL" id="MTKT01000670">
    <property type="protein sequence ID" value="OWM89260.1"/>
    <property type="molecule type" value="Genomic_DNA"/>
</dbReference>
<dbReference type="InterPro" id="IPR035595">
    <property type="entry name" value="UDP_glycos_trans_CS"/>
</dbReference>
<evidence type="ECO:0000256" key="4">
    <source>
        <dbReference type="RuleBase" id="RU003718"/>
    </source>
</evidence>
<name>A0A218XWQ3_PUNGR</name>
<dbReference type="GeneID" id="116195232"/>
<protein>
    <recommendedName>
        <fullName evidence="5">Glycosyltransferase</fullName>
        <ecNumber evidence="5">2.4.1.-</ecNumber>
    </recommendedName>
</protein>
<dbReference type="Proteomes" id="UP000515151">
    <property type="component" value="Chromosome 2"/>
</dbReference>
<dbReference type="RefSeq" id="XP_031380093.1">
    <property type="nucleotide sequence ID" value="XM_031524233.1"/>
</dbReference>
<dbReference type="Gene3D" id="3.40.50.2000">
    <property type="entry name" value="Glycogen Phosphorylase B"/>
    <property type="match status" value="2"/>
</dbReference>
<dbReference type="GO" id="GO:0080044">
    <property type="term" value="F:quercetin 7-O-glucosyltransferase activity"/>
    <property type="evidence" value="ECO:0007669"/>
    <property type="project" value="TreeGrafter"/>
</dbReference>
<evidence type="ECO:0000313" key="7">
    <source>
        <dbReference type="Proteomes" id="UP000197138"/>
    </source>
</evidence>
<evidence type="ECO:0000313" key="8">
    <source>
        <dbReference type="Proteomes" id="UP000515151"/>
    </source>
</evidence>
<evidence type="ECO:0000313" key="9">
    <source>
        <dbReference type="RefSeq" id="XP_031380093.1"/>
    </source>
</evidence>
<evidence type="ECO:0000256" key="1">
    <source>
        <dbReference type="ARBA" id="ARBA00009995"/>
    </source>
</evidence>
<sequence>MSGSRKHIIVFAFPFASHPAPLLALVRRISASAPTAVFSFFSTEKSNAENFPKDNPLGYESIKACSVDDGLPPGFMPSGNPVEPVQLFLKAVPCNFYKAVKAAEEAVGIKVSCLLTDAFFGFGADMAREMGVPWVPVWFSGDRPLLAHINTDLIRKTFGSGDFEGKNLEFIPGFESVRAMDLPQDIIEPNPNSEFSVMIDKMAATLSQATAIAINSVEELDPLIVKQLRSHLQKVLSIGPITPSCPMTPFPDSYGCIPWLDEQKPASVVYISFGSVITPPPHELTALSEALEEIGVPFLWSFRGNAEEKLPQDFVRRTRESSKSKIVSWAPQLDVLRHKAVAAFLTQCGWNSLLESFIGGVPTIMRPFFGDQQLNRLSIETLWRAGVGLERGVITKTGTIAALKRVLFTEDGVQMRQRASELNGLVMRAVETSGSSTKNFESLVDIVTK</sequence>
<evidence type="ECO:0000256" key="2">
    <source>
        <dbReference type="ARBA" id="ARBA00022676"/>
    </source>
</evidence>
<dbReference type="PROSITE" id="PS00375">
    <property type="entry name" value="UDPGT"/>
    <property type="match status" value="1"/>
</dbReference>
<dbReference type="PANTHER" id="PTHR11926:SF1560">
    <property type="entry name" value="UDP-GLYCOSYLTRANSFERASE 74E1-RELATED"/>
    <property type="match status" value="1"/>
</dbReference>
<dbReference type="PANTHER" id="PTHR11926">
    <property type="entry name" value="GLUCOSYL/GLUCURONOSYL TRANSFERASES"/>
    <property type="match status" value="1"/>
</dbReference>
<proteinExistence type="inferred from homology"/>
<dbReference type="GO" id="GO:0080043">
    <property type="term" value="F:quercetin 3-O-glucosyltransferase activity"/>
    <property type="evidence" value="ECO:0007669"/>
    <property type="project" value="TreeGrafter"/>
</dbReference>
<dbReference type="CDD" id="cd03784">
    <property type="entry name" value="GT1_Gtf-like"/>
    <property type="match status" value="1"/>
</dbReference>
<accession>A0A218XWQ3</accession>
<dbReference type="EC" id="2.4.1.-" evidence="5"/>
<keyword evidence="8" id="KW-1185">Reference proteome</keyword>
<dbReference type="Pfam" id="PF00201">
    <property type="entry name" value="UDPGT"/>
    <property type="match status" value="1"/>
</dbReference>
<reference evidence="6" key="2">
    <citation type="submission" date="2017-06" db="EMBL/GenBank/DDBJ databases">
        <title>The pomegranate genome and the genomics of punicalagin biosynthesis.</title>
        <authorList>
            <person name="Xu C."/>
        </authorList>
    </citation>
    <scope>NUCLEOTIDE SEQUENCE [LARGE SCALE GENOMIC DNA]</scope>
    <source>
        <tissue evidence="6">Fresh leaf</tissue>
    </source>
</reference>
<evidence type="ECO:0000256" key="3">
    <source>
        <dbReference type="ARBA" id="ARBA00022679"/>
    </source>
</evidence>
<gene>
    <name evidence="9" type="primary">LOC116195232</name>
    <name evidence="6" type="ORF">CDL15_Pgr010547</name>
</gene>
<dbReference type="FunFam" id="3.40.50.2000:FF:000060">
    <property type="entry name" value="Glycosyltransferase"/>
    <property type="match status" value="1"/>
</dbReference>
<evidence type="ECO:0000313" key="6">
    <source>
        <dbReference type="EMBL" id="OWM89260.1"/>
    </source>
</evidence>
<dbReference type="InterPro" id="IPR002213">
    <property type="entry name" value="UDP_glucos_trans"/>
</dbReference>
<evidence type="ECO:0000256" key="5">
    <source>
        <dbReference type="RuleBase" id="RU362057"/>
    </source>
</evidence>
<reference evidence="7" key="1">
    <citation type="journal article" date="2017" name="Plant J.">
        <title>The pomegranate (Punica granatum L.) genome and the genomics of punicalagin biosynthesis.</title>
        <authorList>
            <person name="Qin G."/>
            <person name="Xu C."/>
            <person name="Ming R."/>
            <person name="Tang H."/>
            <person name="Guyot R."/>
            <person name="Kramer E.M."/>
            <person name="Hu Y."/>
            <person name="Yi X."/>
            <person name="Qi Y."/>
            <person name="Xu X."/>
            <person name="Gao Z."/>
            <person name="Pan H."/>
            <person name="Jian J."/>
            <person name="Tian Y."/>
            <person name="Yue Z."/>
            <person name="Xu Y."/>
        </authorList>
    </citation>
    <scope>NUCLEOTIDE SEQUENCE [LARGE SCALE GENOMIC DNA]</scope>
    <source>
        <strain evidence="7">cv. Dabenzi</strain>
    </source>
</reference>
<reference evidence="8" key="3">
    <citation type="journal article" date="2020" name="Plant Biotechnol. J.">
        <title>The pomegranate (Punica granatum L.) draft genome dissects genetic divergence between soft- and hard-seeded cultivars.</title>
        <authorList>
            <person name="Luo X."/>
            <person name="Li H."/>
            <person name="Wu Z."/>
            <person name="Yao W."/>
            <person name="Zhao P."/>
            <person name="Cao D."/>
            <person name="Yu H."/>
            <person name="Li K."/>
            <person name="Poudel K."/>
            <person name="Zhao D."/>
            <person name="Zhang F."/>
            <person name="Xia X."/>
            <person name="Chen L."/>
            <person name="Wang Q."/>
            <person name="Jing D."/>
            <person name="Cao S."/>
        </authorList>
    </citation>
    <scope>NUCLEOTIDE SEQUENCE [LARGE SCALE GENOMIC DNA]</scope>
</reference>